<organism evidence="2 3">
    <name type="scientific">Rhizophagus clarus</name>
    <dbReference type="NCBI Taxonomy" id="94130"/>
    <lineage>
        <taxon>Eukaryota</taxon>
        <taxon>Fungi</taxon>
        <taxon>Fungi incertae sedis</taxon>
        <taxon>Mucoromycota</taxon>
        <taxon>Glomeromycotina</taxon>
        <taxon>Glomeromycetes</taxon>
        <taxon>Glomerales</taxon>
        <taxon>Glomeraceae</taxon>
        <taxon>Rhizophagus</taxon>
    </lineage>
</organism>
<dbReference type="Proteomes" id="UP000247702">
    <property type="component" value="Unassembled WGS sequence"/>
</dbReference>
<name>A0A2Z6RLH3_9GLOM</name>
<evidence type="ECO:0000313" key="2">
    <source>
        <dbReference type="EMBL" id="GBB97551.1"/>
    </source>
</evidence>
<dbReference type="GO" id="GO:0005815">
    <property type="term" value="C:microtubule organizing center"/>
    <property type="evidence" value="ECO:0007669"/>
    <property type="project" value="TreeGrafter"/>
</dbReference>
<evidence type="ECO:0008006" key="4">
    <source>
        <dbReference type="Google" id="ProtNLM"/>
    </source>
</evidence>
<dbReference type="STRING" id="94130.A0A2Z6RLH3"/>
<comment type="caution">
    <text evidence="2">The sequence shown here is derived from an EMBL/GenBank/DDBJ whole genome shotgun (WGS) entry which is preliminary data.</text>
</comment>
<keyword evidence="3" id="KW-1185">Reference proteome</keyword>
<dbReference type="SUPFAM" id="SSF52540">
    <property type="entry name" value="P-loop containing nucleoside triphosphate hydrolases"/>
    <property type="match status" value="1"/>
</dbReference>
<dbReference type="PANTHER" id="PTHR46644">
    <property type="entry name" value="DNA REPAIR PROTEIN XRCC2"/>
    <property type="match status" value="1"/>
</dbReference>
<dbReference type="InterPro" id="IPR030547">
    <property type="entry name" value="XRCC2"/>
</dbReference>
<dbReference type="GO" id="GO:0042148">
    <property type="term" value="P:DNA strand invasion"/>
    <property type="evidence" value="ECO:0007669"/>
    <property type="project" value="TreeGrafter"/>
</dbReference>
<dbReference type="GO" id="GO:0000400">
    <property type="term" value="F:four-way junction DNA binding"/>
    <property type="evidence" value="ECO:0007669"/>
    <property type="project" value="TreeGrafter"/>
</dbReference>
<protein>
    <recommendedName>
        <fullName evidence="4">DNA recombination and repair protein Rad51-like C-terminal domain-containing protein</fullName>
    </recommendedName>
</protein>
<feature type="region of interest" description="Disordered" evidence="1">
    <location>
        <begin position="204"/>
        <end position="236"/>
    </location>
</feature>
<accession>A0A2Z6RLH3</accession>
<dbReference type="InterPro" id="IPR027417">
    <property type="entry name" value="P-loop_NTPase"/>
</dbReference>
<dbReference type="EMBL" id="BEXD01002224">
    <property type="protein sequence ID" value="GBB97551.1"/>
    <property type="molecule type" value="Genomic_DNA"/>
</dbReference>
<dbReference type="AlphaFoldDB" id="A0A2Z6RLH3"/>
<proteinExistence type="predicted"/>
<gene>
    <name evidence="2" type="ORF">RclHR1_00300030</name>
</gene>
<dbReference type="GO" id="GO:0033063">
    <property type="term" value="C:Rad51B-Rad51C-Rad51D-XRCC2 complex"/>
    <property type="evidence" value="ECO:0007669"/>
    <property type="project" value="InterPro"/>
</dbReference>
<dbReference type="PANTHER" id="PTHR46644:SF2">
    <property type="entry name" value="DNA REPAIR PROTEIN XRCC2"/>
    <property type="match status" value="1"/>
</dbReference>
<dbReference type="Gene3D" id="3.40.50.300">
    <property type="entry name" value="P-loop containing nucleotide triphosphate hydrolases"/>
    <property type="match status" value="1"/>
</dbReference>
<dbReference type="GO" id="GO:0005657">
    <property type="term" value="C:replication fork"/>
    <property type="evidence" value="ECO:0007669"/>
    <property type="project" value="InterPro"/>
</dbReference>
<evidence type="ECO:0000256" key="1">
    <source>
        <dbReference type="SAM" id="MobiDB-lite"/>
    </source>
</evidence>
<sequence length="508" mass="58916">MMLIEPLINDQPSKVICDVDVELMTDFLDTNTQTFLNERKCLHKDIRKLLLIIKLLSPQKRQQHVNIPRIKPQPNYFHLPFLDNVIKKVYEYHNRQQERNAPLPSTQLYDQPYIHNGDVIELYGPSCGGKTTILYHVIVTTIIPKYWTRNKDDDEDAKIELNGLGKGVLFFDLDGRHDIKRLYTMIMYYLRNRIEQIVKERNSREVQQQDEAHLQLPTPLSSLSSQPSQEEQGEFYNNDSLPTEQELDMIARNSLKKLHIFQPNMSIEYLATLFSLPEYIKEIQEKEGYGFNYLMIDSINAFYWQDKSEEIGEQAINSGNGVDSDSDDDGGELDNFEIINEEGIDPTSSPMYYNGRQSHSRSSINGLNSSTSSIHKFQYYIVQALQILIQSTNLIILATNWVVFGPSEHKQKTVSQTNINLKIPQELNYTTVLSPYWDSLLKYKFVIAKQLLPQYSDDIIPQMVEKDENRRNLLKEPLFFGRLILPGCDEKCGEIFSFKISEKGIMCD</sequence>
<reference evidence="2 3" key="1">
    <citation type="submission" date="2017-11" db="EMBL/GenBank/DDBJ databases">
        <title>The genome of Rhizophagus clarus HR1 reveals common genetic basis of auxotrophy among arbuscular mycorrhizal fungi.</title>
        <authorList>
            <person name="Kobayashi Y."/>
        </authorList>
    </citation>
    <scope>NUCLEOTIDE SEQUENCE [LARGE SCALE GENOMIC DNA]</scope>
    <source>
        <strain evidence="2 3">HR1</strain>
    </source>
</reference>
<feature type="compositionally biased region" description="Low complexity" evidence="1">
    <location>
        <begin position="214"/>
        <end position="229"/>
    </location>
</feature>
<evidence type="ECO:0000313" key="3">
    <source>
        <dbReference type="Proteomes" id="UP000247702"/>
    </source>
</evidence>
<dbReference type="GO" id="GO:0000724">
    <property type="term" value="P:double-strand break repair via homologous recombination"/>
    <property type="evidence" value="ECO:0007669"/>
    <property type="project" value="InterPro"/>
</dbReference>